<dbReference type="EMBL" id="CM046396">
    <property type="protein sequence ID" value="KAI8538533.1"/>
    <property type="molecule type" value="Genomic_DNA"/>
</dbReference>
<organism evidence="1 2">
    <name type="scientific">Rhododendron molle</name>
    <name type="common">Chinese azalea</name>
    <name type="synonym">Azalea mollis</name>
    <dbReference type="NCBI Taxonomy" id="49168"/>
    <lineage>
        <taxon>Eukaryota</taxon>
        <taxon>Viridiplantae</taxon>
        <taxon>Streptophyta</taxon>
        <taxon>Embryophyta</taxon>
        <taxon>Tracheophyta</taxon>
        <taxon>Spermatophyta</taxon>
        <taxon>Magnoliopsida</taxon>
        <taxon>eudicotyledons</taxon>
        <taxon>Gunneridae</taxon>
        <taxon>Pentapetalae</taxon>
        <taxon>asterids</taxon>
        <taxon>Ericales</taxon>
        <taxon>Ericaceae</taxon>
        <taxon>Ericoideae</taxon>
        <taxon>Rhodoreae</taxon>
        <taxon>Rhododendron</taxon>
    </lineage>
</organism>
<evidence type="ECO:0000313" key="2">
    <source>
        <dbReference type="Proteomes" id="UP001062846"/>
    </source>
</evidence>
<name>A0ACC0MBV5_RHOML</name>
<dbReference type="Proteomes" id="UP001062846">
    <property type="component" value="Chromosome 9"/>
</dbReference>
<sequence length="98" mass="11294">MYSSENDWADFLASAEEDDIVWRCHWLRLPAMSMSNMGSMHVFVAGLTSFPFYSPFRILRQLGLSQEVPPQGAEVLHLPPFTISGLRSYVRTWEARRT</sequence>
<proteinExistence type="predicted"/>
<gene>
    <name evidence="1" type="ORF">RHMOL_Rhmol09G0110900</name>
</gene>
<evidence type="ECO:0000313" key="1">
    <source>
        <dbReference type="EMBL" id="KAI8538533.1"/>
    </source>
</evidence>
<accession>A0ACC0MBV5</accession>
<comment type="caution">
    <text evidence="1">The sequence shown here is derived from an EMBL/GenBank/DDBJ whole genome shotgun (WGS) entry which is preliminary data.</text>
</comment>
<protein>
    <submittedName>
        <fullName evidence="1">Uncharacterized protein</fullName>
    </submittedName>
</protein>
<keyword evidence="2" id="KW-1185">Reference proteome</keyword>
<reference evidence="1" key="1">
    <citation type="submission" date="2022-02" db="EMBL/GenBank/DDBJ databases">
        <title>Plant Genome Project.</title>
        <authorList>
            <person name="Zhang R.-G."/>
        </authorList>
    </citation>
    <scope>NUCLEOTIDE SEQUENCE</scope>
    <source>
        <strain evidence="1">AT1</strain>
    </source>
</reference>